<feature type="chain" id="PRO_5025660180" evidence="2">
    <location>
        <begin position="31"/>
        <end position="347"/>
    </location>
</feature>
<dbReference type="PANTHER" id="PTHR37490">
    <property type="entry name" value="EXPRESSED PROTEIN"/>
    <property type="match status" value="1"/>
</dbReference>
<dbReference type="EMBL" id="ML987193">
    <property type="protein sequence ID" value="KAF2250877.1"/>
    <property type="molecule type" value="Genomic_DNA"/>
</dbReference>
<dbReference type="OrthoDB" id="426718at2759"/>
<evidence type="ECO:0000313" key="3">
    <source>
        <dbReference type="EMBL" id="KAF2250877.1"/>
    </source>
</evidence>
<protein>
    <submittedName>
        <fullName evidence="3">Uncharacterized protein</fullName>
    </submittedName>
</protein>
<dbReference type="AlphaFoldDB" id="A0A6A6IL01"/>
<dbReference type="RefSeq" id="XP_033685881.1">
    <property type="nucleotide sequence ID" value="XM_033823509.1"/>
</dbReference>
<proteinExistence type="predicted"/>
<gene>
    <name evidence="3" type="ORF">BU26DRAFT_423429</name>
</gene>
<dbReference type="PANTHER" id="PTHR37490:SF3">
    <property type="entry name" value="DUF3431 DOMAIN CONTAINING PROTEIN"/>
    <property type="match status" value="1"/>
</dbReference>
<feature type="region of interest" description="Disordered" evidence="1">
    <location>
        <begin position="43"/>
        <end position="69"/>
    </location>
</feature>
<evidence type="ECO:0000256" key="1">
    <source>
        <dbReference type="SAM" id="MobiDB-lite"/>
    </source>
</evidence>
<reference evidence="3" key="1">
    <citation type="journal article" date="2020" name="Stud. Mycol.">
        <title>101 Dothideomycetes genomes: a test case for predicting lifestyles and emergence of pathogens.</title>
        <authorList>
            <person name="Haridas S."/>
            <person name="Albert R."/>
            <person name="Binder M."/>
            <person name="Bloem J."/>
            <person name="Labutti K."/>
            <person name="Salamov A."/>
            <person name="Andreopoulos B."/>
            <person name="Baker S."/>
            <person name="Barry K."/>
            <person name="Bills G."/>
            <person name="Bluhm B."/>
            <person name="Cannon C."/>
            <person name="Castanera R."/>
            <person name="Culley D."/>
            <person name="Daum C."/>
            <person name="Ezra D."/>
            <person name="Gonzalez J."/>
            <person name="Henrissat B."/>
            <person name="Kuo A."/>
            <person name="Liang C."/>
            <person name="Lipzen A."/>
            <person name="Lutzoni F."/>
            <person name="Magnuson J."/>
            <person name="Mondo S."/>
            <person name="Nolan M."/>
            <person name="Ohm R."/>
            <person name="Pangilinan J."/>
            <person name="Park H.-J."/>
            <person name="Ramirez L."/>
            <person name="Alfaro M."/>
            <person name="Sun H."/>
            <person name="Tritt A."/>
            <person name="Yoshinaga Y."/>
            <person name="Zwiers L.-H."/>
            <person name="Turgeon B."/>
            <person name="Goodwin S."/>
            <person name="Spatafora J."/>
            <person name="Crous P."/>
            <person name="Grigoriev I."/>
        </authorList>
    </citation>
    <scope>NUCLEOTIDE SEQUENCE</scope>
    <source>
        <strain evidence="3">CBS 122368</strain>
    </source>
</reference>
<feature type="signal peptide" evidence="2">
    <location>
        <begin position="1"/>
        <end position="30"/>
    </location>
</feature>
<accession>A0A6A6IL01</accession>
<evidence type="ECO:0000313" key="4">
    <source>
        <dbReference type="Proteomes" id="UP000800094"/>
    </source>
</evidence>
<dbReference type="GeneID" id="54576839"/>
<organism evidence="3 4">
    <name type="scientific">Trematosphaeria pertusa</name>
    <dbReference type="NCBI Taxonomy" id="390896"/>
    <lineage>
        <taxon>Eukaryota</taxon>
        <taxon>Fungi</taxon>
        <taxon>Dikarya</taxon>
        <taxon>Ascomycota</taxon>
        <taxon>Pezizomycotina</taxon>
        <taxon>Dothideomycetes</taxon>
        <taxon>Pleosporomycetidae</taxon>
        <taxon>Pleosporales</taxon>
        <taxon>Massarineae</taxon>
        <taxon>Trematosphaeriaceae</taxon>
        <taxon>Trematosphaeria</taxon>
    </lineage>
</organism>
<keyword evidence="2" id="KW-0732">Signal</keyword>
<evidence type="ECO:0000256" key="2">
    <source>
        <dbReference type="SAM" id="SignalP"/>
    </source>
</evidence>
<dbReference type="Proteomes" id="UP000800094">
    <property type="component" value="Unassembled WGS sequence"/>
</dbReference>
<dbReference type="InterPro" id="IPR021838">
    <property type="entry name" value="DUF3431"/>
</dbReference>
<name>A0A6A6IL01_9PLEO</name>
<sequence length="347" mass="39606">MPIHRRLTARNALIALLAWLFIALVLHLKAELWDSSPAAGSADAPAGNDDVLNGEAQHGSSTKKIGVEKGGEKRRTAVVVASQASENATWLDEYFPQWEKNIYRVDNKSAPLTVPKNKGRESMVYLTFIVDNYDNLPDNILFIHPNRYQWVRLRHNDDPDYDGLPMLRHFQIPYLEQEGYVNIRCAWSLGCPSEIKPLEEEGEHRAAIHAGGDYKKAFEILFPGKEVPRYVGVSCCAQFAATKEKIRERKKEEYARYREWLLETDLGDSISGRILEYSWHMIFGKEPVHCPLAEECYCKVFGLCNLECKSKGSCEGRYILPPYSTLPQGWPYIGWHGEDRNRSALED</sequence>
<dbReference type="Pfam" id="PF11913">
    <property type="entry name" value="DUF3431"/>
    <property type="match status" value="1"/>
</dbReference>
<keyword evidence="4" id="KW-1185">Reference proteome</keyword>